<dbReference type="GO" id="GO:0004930">
    <property type="term" value="F:G protein-coupled receptor activity"/>
    <property type="evidence" value="ECO:0007669"/>
    <property type="project" value="UniProtKB-KW"/>
</dbReference>
<evidence type="ECO:0000256" key="22">
    <source>
        <dbReference type="SAM" id="Phobius"/>
    </source>
</evidence>
<evidence type="ECO:0000256" key="5">
    <source>
        <dbReference type="ARBA" id="ARBA00005363"/>
    </source>
</evidence>
<keyword evidence="11" id="KW-0072">Autophagy</keyword>
<dbReference type="PANTHER" id="PTHR24228">
    <property type="entry name" value="B2 BRADYKININ RECEPTOR/ANGIOTENSIN II RECEPTOR"/>
    <property type="match status" value="1"/>
</dbReference>
<dbReference type="Pfam" id="PF00001">
    <property type="entry name" value="7tm_1"/>
    <property type="match status" value="2"/>
</dbReference>
<evidence type="ECO:0000313" key="25">
    <source>
        <dbReference type="EMBL" id="EEN51163.1"/>
    </source>
</evidence>
<organism>
    <name type="scientific">Branchiostoma floridae</name>
    <name type="common">Florida lancelet</name>
    <name type="synonym">Amphioxus</name>
    <dbReference type="NCBI Taxonomy" id="7739"/>
    <lineage>
        <taxon>Eukaryota</taxon>
        <taxon>Metazoa</taxon>
        <taxon>Chordata</taxon>
        <taxon>Cephalochordata</taxon>
        <taxon>Leptocardii</taxon>
        <taxon>Amphioxiformes</taxon>
        <taxon>Branchiostomatidae</taxon>
        <taxon>Branchiostoma</taxon>
    </lineage>
</organism>
<dbReference type="CDD" id="cd00637">
    <property type="entry name" value="7tm_classA_rhodopsin-like"/>
    <property type="match status" value="1"/>
</dbReference>
<feature type="transmembrane region" description="Helical" evidence="22">
    <location>
        <begin position="358"/>
        <end position="376"/>
    </location>
</feature>
<dbReference type="EMBL" id="GG666594">
    <property type="protein sequence ID" value="EEN51163.1"/>
    <property type="molecule type" value="Genomic_DNA"/>
</dbReference>
<feature type="domain" description="G-protein coupled receptors family 1 profile" evidence="23">
    <location>
        <begin position="467"/>
        <end position="786"/>
    </location>
</feature>
<evidence type="ECO:0000256" key="4">
    <source>
        <dbReference type="ARBA" id="ARBA00004651"/>
    </source>
</evidence>
<comment type="similarity">
    <text evidence="20">Belongs to the G-protein coupled receptor 1 family.</text>
</comment>
<sequence>MMGVANRDRVCQKSTDGQTTYSLGSQDSATFTGDNTTVKLGYTGPAPDNRQSEIALTCTTGATQFTVLGEDTGVSIYKFELKSPCACPGASASCNSSGISGGWIFVIIVLVVLVVYLVGGIIFMSLVKKASGAERIPNVEFWKDLPILVKKLPGMDSEADLGEGQEGEEVFLDPPRFVTMSVKKHNKVQPDVTIPVTQGFIREAPAPIELPDIPTFVQPTQLVIIVVTYALEIGQSRGKCQRERRLNKLAGGRGDWEIIKTFFLEFLLYPIVIVDLYEFVVEKQYFFRALDSILGAILFLLFVLELTQTYVVRIYVLMSVKRTIHKEFGSTANRRACNGHGYSWWSGDVLASLIGQQLQNMLLFVLIMAQLGYVIHMENEHGDYNVTLWSGVIIAAGMLFPVFQNLLFLLTNKMWIYEMIYQLSARMDENQTEANVTGVAVDMELSEAWKWFLIVILVVLIIMGTLGNFLTIYVIARHKELQTVTNAFIFNLAVTDLLVSVFVDGFNVVGIADTGFFFRSPAVCEFVGTVCVTSCICSIMTMMLIAINRYFYVTDKPRHDRLFTTPRLVAIIIALWLYSFSLFDLPLLVGWARHWYDFKTMGCTYDRTADFSFTLHLICVGIVIPVVVVVICYTRIYLFVRASNKRMAKHRQDSNMAQAYDFKTMGCTYDRTADFSFTLHLICVGIVIPVVVVVICYTRIYLFVRASNKRMAKHRQDSNMAQANKLKVDDLTLLRTLVIIGVVFFICWSQYVIVVLADFEDHWPMGVHLTAIITAHSSSSTNCIILGVTNPKFREKYLLVLKPTGSTSTAAPSSPDQLPLPRSRNSIRNTPDHVSMAMVNLQGTPATV</sequence>
<feature type="transmembrane region" description="Helical" evidence="22">
    <location>
        <begin position="567"/>
        <end position="592"/>
    </location>
</feature>
<feature type="transmembrane region" description="Helical" evidence="22">
    <location>
        <begin position="733"/>
        <end position="753"/>
    </location>
</feature>
<dbReference type="GO" id="GO:0006914">
    <property type="term" value="P:autophagy"/>
    <property type="evidence" value="ECO:0007669"/>
    <property type="project" value="UniProtKB-KW"/>
</dbReference>
<feature type="transmembrane region" description="Helical" evidence="22">
    <location>
        <begin position="488"/>
        <end position="510"/>
    </location>
</feature>
<dbReference type="PRINTS" id="PR00237">
    <property type="entry name" value="GPCRRHODOPSN"/>
</dbReference>
<dbReference type="Gene3D" id="1.20.1070.10">
    <property type="entry name" value="Rhodopsin 7-helix transmembrane proteins"/>
    <property type="match status" value="2"/>
</dbReference>
<proteinExistence type="inferred from homology"/>
<feature type="transmembrane region" description="Helical" evidence="22">
    <location>
        <begin position="103"/>
        <end position="127"/>
    </location>
</feature>
<dbReference type="SUPFAM" id="SSF81321">
    <property type="entry name" value="Family A G protein-coupled receptor-like"/>
    <property type="match status" value="2"/>
</dbReference>
<evidence type="ECO:0000256" key="17">
    <source>
        <dbReference type="ARBA" id="ARBA00023170"/>
    </source>
</evidence>
<dbReference type="eggNOG" id="KOG3656">
    <property type="taxonomic scope" value="Eukaryota"/>
</dbReference>
<keyword evidence="16" id="KW-1015">Disulfide bond</keyword>
<gene>
    <name evidence="25" type="ORF">BRAFLDRAFT_67947</name>
</gene>
<evidence type="ECO:0000256" key="1">
    <source>
        <dbReference type="ARBA" id="ARBA00004304"/>
    </source>
</evidence>
<keyword evidence="18 20" id="KW-0807">Transducer</keyword>
<feature type="transmembrane region" description="Helical" evidence="22">
    <location>
        <begin position="522"/>
        <end position="547"/>
    </location>
</feature>
<dbReference type="Pfam" id="PF09451">
    <property type="entry name" value="ATG27"/>
    <property type="match status" value="1"/>
</dbReference>
<evidence type="ECO:0000256" key="11">
    <source>
        <dbReference type="ARBA" id="ARBA00023006"/>
    </source>
</evidence>
<feature type="transmembrane region" description="Helical" evidence="22">
    <location>
        <begin position="388"/>
        <end position="410"/>
    </location>
</feature>
<feature type="transmembrane region" description="Helical" evidence="22">
    <location>
        <begin position="262"/>
        <end position="281"/>
    </location>
</feature>
<keyword evidence="13 20" id="KW-0297">G-protein coupled receptor</keyword>
<evidence type="ECO:0000256" key="10">
    <source>
        <dbReference type="ARBA" id="ARBA00022989"/>
    </source>
</evidence>
<evidence type="ECO:0000256" key="20">
    <source>
        <dbReference type="RuleBase" id="RU000688"/>
    </source>
</evidence>
<keyword evidence="7" id="KW-1003">Cell membrane</keyword>
<feature type="transmembrane region" description="Helical" evidence="22">
    <location>
        <begin position="293"/>
        <end position="316"/>
    </location>
</feature>
<keyword evidence="15 22" id="KW-0472">Membrane</keyword>
<keyword evidence="8 20" id="KW-0812">Transmembrane</keyword>
<evidence type="ECO:0000256" key="21">
    <source>
        <dbReference type="SAM" id="MobiDB-lite"/>
    </source>
</evidence>
<keyword evidence="12" id="KW-0333">Golgi apparatus</keyword>
<evidence type="ECO:0000256" key="9">
    <source>
        <dbReference type="ARBA" id="ARBA00022729"/>
    </source>
</evidence>
<keyword evidence="19" id="KW-0968">Cytoplasmic vesicle</keyword>
<keyword evidence="10 22" id="KW-1133">Transmembrane helix</keyword>
<dbReference type="InterPro" id="IPR017452">
    <property type="entry name" value="GPCR_Rhodpsn_7TM"/>
</dbReference>
<reference evidence="25" key="1">
    <citation type="journal article" date="2008" name="Nature">
        <title>The amphioxus genome and the evolution of the chordate karyotype.</title>
        <authorList>
            <consortium name="US DOE Joint Genome Institute (JGI-PGF)"/>
            <person name="Putnam N.H."/>
            <person name="Butts T."/>
            <person name="Ferrier D.E.K."/>
            <person name="Furlong R.F."/>
            <person name="Hellsten U."/>
            <person name="Kawashima T."/>
            <person name="Robinson-Rechavi M."/>
            <person name="Shoguchi E."/>
            <person name="Terry A."/>
            <person name="Yu J.-K."/>
            <person name="Benito-Gutierrez E.L."/>
            <person name="Dubchak I."/>
            <person name="Garcia-Fernandez J."/>
            <person name="Gibson-Brown J.J."/>
            <person name="Grigoriev I.V."/>
            <person name="Horton A.C."/>
            <person name="de Jong P.J."/>
            <person name="Jurka J."/>
            <person name="Kapitonov V.V."/>
            <person name="Kohara Y."/>
            <person name="Kuroki Y."/>
            <person name="Lindquist E."/>
            <person name="Lucas S."/>
            <person name="Osoegawa K."/>
            <person name="Pennacchio L.A."/>
            <person name="Salamov A.A."/>
            <person name="Satou Y."/>
            <person name="Sauka-Spengler T."/>
            <person name="Schmutz J."/>
            <person name="Shin-I T."/>
            <person name="Toyoda A."/>
            <person name="Bronner-Fraser M."/>
            <person name="Fujiyama A."/>
            <person name="Holland L.Z."/>
            <person name="Holland P.W.H."/>
            <person name="Satoh N."/>
            <person name="Rokhsar D.S."/>
        </authorList>
    </citation>
    <scope>NUCLEOTIDE SEQUENCE [LARGE SCALE GENOMIC DNA]</scope>
    <source>
        <strain evidence="25">S238N-H82</strain>
        <tissue evidence="25">Testes</tissue>
    </source>
</reference>
<protein>
    <recommendedName>
        <fullName evidence="6">Autophagy-related protein 27</fullName>
    </recommendedName>
</protein>
<evidence type="ECO:0000256" key="12">
    <source>
        <dbReference type="ARBA" id="ARBA00023034"/>
    </source>
</evidence>
<feature type="transmembrane region" description="Helical" evidence="22">
    <location>
        <begin position="679"/>
        <end position="704"/>
    </location>
</feature>
<evidence type="ECO:0000256" key="14">
    <source>
        <dbReference type="ARBA" id="ARBA00023128"/>
    </source>
</evidence>
<evidence type="ECO:0000256" key="2">
    <source>
        <dbReference type="ARBA" id="ARBA00004358"/>
    </source>
</evidence>
<dbReference type="SMART" id="SM01381">
    <property type="entry name" value="7TM_GPCR_Srsx"/>
    <property type="match status" value="1"/>
</dbReference>
<dbReference type="PANTHER" id="PTHR24228:SF75">
    <property type="entry name" value="G-PROTEIN COUPLED RECEPTORS FAMILY 1 PROFILE DOMAIN-CONTAINING PROTEIN"/>
    <property type="match status" value="1"/>
</dbReference>
<dbReference type="InterPro" id="IPR018939">
    <property type="entry name" value="Autophagy-rel_prot_27"/>
</dbReference>
<dbReference type="GO" id="GO:0000139">
    <property type="term" value="C:Golgi membrane"/>
    <property type="evidence" value="ECO:0007669"/>
    <property type="project" value="UniProtKB-SubCell"/>
</dbReference>
<dbReference type="GO" id="GO:0031966">
    <property type="term" value="C:mitochondrial membrane"/>
    <property type="evidence" value="ECO:0007669"/>
    <property type="project" value="UniProtKB-SubCell"/>
</dbReference>
<evidence type="ECO:0000256" key="19">
    <source>
        <dbReference type="ARBA" id="ARBA00023329"/>
    </source>
</evidence>
<name>C3Z8Q8_BRAFL</name>
<evidence type="ECO:0000256" key="13">
    <source>
        <dbReference type="ARBA" id="ARBA00023040"/>
    </source>
</evidence>
<keyword evidence="14" id="KW-0496">Mitochondrion</keyword>
<feature type="compositionally biased region" description="Low complexity" evidence="21">
    <location>
        <begin position="806"/>
        <end position="815"/>
    </location>
</feature>
<accession>C3Z8Q8</accession>
<dbReference type="AlphaFoldDB" id="C3Z8Q8"/>
<dbReference type="Gene3D" id="2.70.130.10">
    <property type="entry name" value="Mannose-6-phosphate receptor binding domain"/>
    <property type="match status" value="1"/>
</dbReference>
<feature type="domain" description="MRH" evidence="24">
    <location>
        <begin position="1"/>
        <end position="89"/>
    </location>
</feature>
<keyword evidence="9" id="KW-0732">Signal</keyword>
<dbReference type="InParanoid" id="C3Z8Q8"/>
<feature type="transmembrane region" description="Helical" evidence="22">
    <location>
        <begin position="613"/>
        <end position="638"/>
    </location>
</feature>
<dbReference type="PROSITE" id="PS50262">
    <property type="entry name" value="G_PROTEIN_RECEP_F1_2"/>
    <property type="match status" value="1"/>
</dbReference>
<evidence type="ECO:0000256" key="16">
    <source>
        <dbReference type="ARBA" id="ARBA00023157"/>
    </source>
</evidence>
<evidence type="ECO:0000256" key="8">
    <source>
        <dbReference type="ARBA" id="ARBA00022692"/>
    </source>
</evidence>
<comment type="similarity">
    <text evidence="5">Belongs to the ATG27 family.</text>
</comment>
<dbReference type="SUPFAM" id="SSF50911">
    <property type="entry name" value="Mannose 6-phosphate receptor domain"/>
    <property type="match status" value="1"/>
</dbReference>
<dbReference type="InterPro" id="IPR009011">
    <property type="entry name" value="Man6P_isomerase_rcpt-bd_dom_sf"/>
</dbReference>
<dbReference type="PROSITE" id="PS00237">
    <property type="entry name" value="G_PROTEIN_RECEP_F1_1"/>
    <property type="match status" value="1"/>
</dbReference>
<evidence type="ECO:0000256" key="3">
    <source>
        <dbReference type="ARBA" id="ARBA00004394"/>
    </source>
</evidence>
<dbReference type="InterPro" id="IPR000276">
    <property type="entry name" value="GPCR_Rhodpsn"/>
</dbReference>
<evidence type="ECO:0000259" key="24">
    <source>
        <dbReference type="PROSITE" id="PS51914"/>
    </source>
</evidence>
<comment type="subcellular location">
    <subcellularLocation>
        <location evidence="4">Cell membrane</location>
        <topology evidence="4">Multi-pass membrane protein</topology>
    </subcellularLocation>
    <subcellularLocation>
        <location evidence="2">Cytoplasmic vesicle membrane</location>
        <topology evidence="2">Single-pass type I membrane protein</topology>
    </subcellularLocation>
    <subcellularLocation>
        <location evidence="3">Golgi apparatus membrane</location>
    </subcellularLocation>
    <subcellularLocation>
        <location evidence="1">Mitochondrion membrane</location>
        <topology evidence="1">Single-pass membrane protein</topology>
    </subcellularLocation>
</comment>
<evidence type="ECO:0000256" key="6">
    <source>
        <dbReference type="ARBA" id="ARBA00013776"/>
    </source>
</evidence>
<feature type="transmembrane region" description="Helical" evidence="22">
    <location>
        <begin position="451"/>
        <end position="476"/>
    </location>
</feature>
<keyword evidence="17 20" id="KW-0675">Receptor</keyword>
<evidence type="ECO:0000259" key="23">
    <source>
        <dbReference type="PROSITE" id="PS50262"/>
    </source>
</evidence>
<dbReference type="GO" id="GO:0030659">
    <property type="term" value="C:cytoplasmic vesicle membrane"/>
    <property type="evidence" value="ECO:0007669"/>
    <property type="project" value="UniProtKB-SubCell"/>
</dbReference>
<evidence type="ECO:0000256" key="7">
    <source>
        <dbReference type="ARBA" id="ARBA00022475"/>
    </source>
</evidence>
<dbReference type="InterPro" id="IPR044865">
    <property type="entry name" value="MRH_dom"/>
</dbReference>
<dbReference type="PROSITE" id="PS51914">
    <property type="entry name" value="MRH"/>
    <property type="match status" value="1"/>
</dbReference>
<feature type="region of interest" description="Disordered" evidence="21">
    <location>
        <begin position="805"/>
        <end position="829"/>
    </location>
</feature>
<evidence type="ECO:0000256" key="15">
    <source>
        <dbReference type="ARBA" id="ARBA00023136"/>
    </source>
</evidence>
<evidence type="ECO:0000256" key="18">
    <source>
        <dbReference type="ARBA" id="ARBA00023224"/>
    </source>
</evidence>
<dbReference type="GO" id="GO:0005886">
    <property type="term" value="C:plasma membrane"/>
    <property type="evidence" value="ECO:0007669"/>
    <property type="project" value="UniProtKB-SubCell"/>
</dbReference>